<dbReference type="Proteomes" id="UP001212997">
    <property type="component" value="Unassembled WGS sequence"/>
</dbReference>
<evidence type="ECO:0000256" key="1">
    <source>
        <dbReference type="SAM" id="MobiDB-lite"/>
    </source>
</evidence>
<feature type="region of interest" description="Disordered" evidence="1">
    <location>
        <begin position="272"/>
        <end position="331"/>
    </location>
</feature>
<feature type="compositionally biased region" description="Basic and acidic residues" evidence="1">
    <location>
        <begin position="289"/>
        <end position="303"/>
    </location>
</feature>
<evidence type="ECO:0000313" key="2">
    <source>
        <dbReference type="EMBL" id="KAJ3474270.1"/>
    </source>
</evidence>
<organism evidence="2 3">
    <name type="scientific">Meripilus lineatus</name>
    <dbReference type="NCBI Taxonomy" id="2056292"/>
    <lineage>
        <taxon>Eukaryota</taxon>
        <taxon>Fungi</taxon>
        <taxon>Dikarya</taxon>
        <taxon>Basidiomycota</taxon>
        <taxon>Agaricomycotina</taxon>
        <taxon>Agaricomycetes</taxon>
        <taxon>Polyporales</taxon>
        <taxon>Meripilaceae</taxon>
        <taxon>Meripilus</taxon>
    </lineage>
</organism>
<keyword evidence="3" id="KW-1185">Reference proteome</keyword>
<dbReference type="AlphaFoldDB" id="A0AAD5UPQ3"/>
<gene>
    <name evidence="2" type="ORF">NLI96_g12552</name>
</gene>
<feature type="compositionally biased region" description="Pro residues" evidence="1">
    <location>
        <begin position="322"/>
        <end position="331"/>
    </location>
</feature>
<reference evidence="2" key="1">
    <citation type="submission" date="2022-07" db="EMBL/GenBank/DDBJ databases">
        <title>Genome Sequence of Physisporinus lineatus.</title>
        <authorList>
            <person name="Buettner E."/>
        </authorList>
    </citation>
    <scope>NUCLEOTIDE SEQUENCE</scope>
    <source>
        <strain evidence="2">VT162</strain>
    </source>
</reference>
<feature type="compositionally biased region" description="Basic residues" evidence="1">
    <location>
        <begin position="273"/>
        <end position="288"/>
    </location>
</feature>
<protein>
    <submittedName>
        <fullName evidence="2">Uncharacterized protein</fullName>
    </submittedName>
</protein>
<proteinExistence type="predicted"/>
<dbReference type="EMBL" id="JANAWD010001105">
    <property type="protein sequence ID" value="KAJ3474270.1"/>
    <property type="molecule type" value="Genomic_DNA"/>
</dbReference>
<sequence>MMTEDFLNLMEGVDKDDKEEQDCRMKDVYDEVELWEKDPAKSIPFATTRIKQAIRQFTGLAQAYCGLEDIEIGGFVTYLRTDSRVKVLSSFWGGSDIIKKAIVKYEPNLDELMNIMVTIFNAIRYSEKGIDIDLPKMIQKIPHPNADHSRDDLRGLVSEVMHRKLEETVGEGKGIPMTFQWSNWLDVAYKFKVRINNWPATLRESVPGYGCNRKGWSHSDLDLLLSGGVKIEEWTPAERKLSYLKAKDIPLVVDSDSVVIRRLIKSRNFIKDHTKKSKKKRAKSKKGKEKATTELSDNSHSDFEDNPDGSDNSNNDDIAQAEPPPKAASFR</sequence>
<evidence type="ECO:0000313" key="3">
    <source>
        <dbReference type="Proteomes" id="UP001212997"/>
    </source>
</evidence>
<comment type="caution">
    <text evidence="2">The sequence shown here is derived from an EMBL/GenBank/DDBJ whole genome shotgun (WGS) entry which is preliminary data.</text>
</comment>
<accession>A0AAD5UPQ3</accession>
<name>A0AAD5UPQ3_9APHY</name>